<evidence type="ECO:0000313" key="2">
    <source>
        <dbReference type="EMBL" id="TYP97121.1"/>
    </source>
</evidence>
<keyword evidence="1" id="KW-1133">Transmembrane helix</keyword>
<name>A0A5S5DMN2_9SPHI</name>
<dbReference type="Proteomes" id="UP000325105">
    <property type="component" value="Unassembled WGS sequence"/>
</dbReference>
<organism evidence="2 3">
    <name type="scientific">Sphingobacterium allocomposti</name>
    <dbReference type="NCBI Taxonomy" id="415956"/>
    <lineage>
        <taxon>Bacteria</taxon>
        <taxon>Pseudomonadati</taxon>
        <taxon>Bacteroidota</taxon>
        <taxon>Sphingobacteriia</taxon>
        <taxon>Sphingobacteriales</taxon>
        <taxon>Sphingobacteriaceae</taxon>
        <taxon>Sphingobacterium</taxon>
    </lineage>
</organism>
<comment type="caution">
    <text evidence="2">The sequence shown here is derived from an EMBL/GenBank/DDBJ whole genome shotgun (WGS) entry which is preliminary data.</text>
</comment>
<evidence type="ECO:0000256" key="1">
    <source>
        <dbReference type="SAM" id="Phobius"/>
    </source>
</evidence>
<gene>
    <name evidence="2" type="ORF">BC792_10347</name>
</gene>
<dbReference type="EMBL" id="VNHX01000003">
    <property type="protein sequence ID" value="TYP97121.1"/>
    <property type="molecule type" value="Genomic_DNA"/>
</dbReference>
<protein>
    <submittedName>
        <fullName evidence="2">Uncharacterized protein</fullName>
    </submittedName>
</protein>
<keyword evidence="1" id="KW-0472">Membrane</keyword>
<keyword evidence="3" id="KW-1185">Reference proteome</keyword>
<sequence>MYAQIFQHDKVINKIISLQQFVSFFCCFTGVYDKILAISYSFLVIVLKIECPRQKDFHLPTKGILHS</sequence>
<keyword evidence="1" id="KW-0812">Transmembrane</keyword>
<feature type="transmembrane region" description="Helical" evidence="1">
    <location>
        <begin position="21"/>
        <end position="47"/>
    </location>
</feature>
<dbReference type="AlphaFoldDB" id="A0A5S5DMN2"/>
<evidence type="ECO:0000313" key="3">
    <source>
        <dbReference type="Proteomes" id="UP000325105"/>
    </source>
</evidence>
<reference evidence="2 3" key="1">
    <citation type="submission" date="2019-07" db="EMBL/GenBank/DDBJ databases">
        <title>Genomic Encyclopedia of Archaeal and Bacterial Type Strains, Phase II (KMG-II): from individual species to whole genera.</title>
        <authorList>
            <person name="Goeker M."/>
        </authorList>
    </citation>
    <scope>NUCLEOTIDE SEQUENCE [LARGE SCALE GENOMIC DNA]</scope>
    <source>
        <strain evidence="2 3">DSM 18850</strain>
    </source>
</reference>
<proteinExistence type="predicted"/>
<accession>A0A5S5DMN2</accession>